<reference evidence="2 3" key="1">
    <citation type="submission" date="2021-06" db="EMBL/GenBank/DDBJ databases">
        <title>Complete genome of Haloferula helveola possessing various polysaccharide degrading enzymes.</title>
        <authorList>
            <person name="Takami H."/>
            <person name="Huang C."/>
            <person name="Hamasaki K."/>
        </authorList>
    </citation>
    <scope>NUCLEOTIDE SEQUENCE [LARGE SCALE GENOMIC DNA]</scope>
    <source>
        <strain evidence="2 3">CN-1</strain>
    </source>
</reference>
<accession>A0ABM7R9D7</accession>
<dbReference type="Proteomes" id="UP001374893">
    <property type="component" value="Chromosome"/>
</dbReference>
<sequence length="857" mass="92669">MRGPSLRSATILVPLLAVGIVAARAELLFFDDFDGDGSDLHGSVPDTSLGGAAWTASSHFNRDGSTGDGPGSATLPFTPVDGRVYALDARYVELSAVPGDTDWFAVGFVNGQSAASGTNDRFITGNVVGVAWALARGDFNLTNNNTFLGTGQTGSGNHGIPDGLGWSLSPAENAVDLRVVLDTTAGAGNWTATFYAKRPVETDYTLIRATEPLLSGAAIGAVGLARSNPGVSGMVESFSLTLIGTSDSDEDGLTDTWEILHFREDPGESDGEILSKYAGTDDPDNDGFDNAAEETAGTDPNEPLDRPMVAFIPVTDGNPATDENGYAGSSINSVAFLQNNLITVGDQQFIAYYRRHASDPGDVANNTIAIGRRNLDGPQWEIFPTTFLSNNINDAHDVISCAIDGDGFLHMSWGMHADAFHYAKSDSPVLGAAPIVMIEQAMTGQENAVTYPKFQTLPDGDVLYFFREGGSGNGDWFLNRYDIATDAWAPVHADGGGTQVALMRGRGDSPDNCFYPDRMTLGPDGMLHLAGVFRYNGDSLAGESGYQTNHRYVYLRSPDDGVSWERSDGTPIDLPVVEADWFLGLGASHVPEIIEDIPEGYSIINESGMTTDSEGRPVVATWWATGAGTGDHTRQYQVLFHDGSSWQRRTISARDIDDPATKFSEGQLGSSRMGRPVVLTDSEDRIIVIYNDNRADGITAVFSLPKATDPGRNQWTRMNLTHENLGNWETTYDESRWKRDEVLHIFYQKLPGMGASYSGQNLSTPVSVLEWDVEAYFGDPVHWKFDTSSVPGQAVISAPTRAGFRYDLRTSTDLLFTDPPAATLPGNGAWQEFGSWPLNEGRRFWQLERVEEAANDL</sequence>
<gene>
    <name evidence="2" type="ORF">HAHE_17280</name>
</gene>
<name>A0ABM7R9D7_9BACT</name>
<proteinExistence type="predicted"/>
<evidence type="ECO:0000256" key="1">
    <source>
        <dbReference type="SAM" id="MobiDB-lite"/>
    </source>
</evidence>
<feature type="region of interest" description="Disordered" evidence="1">
    <location>
        <begin position="264"/>
        <end position="306"/>
    </location>
</feature>
<dbReference type="Pfam" id="PF15892">
    <property type="entry name" value="BNR_4"/>
    <property type="match status" value="1"/>
</dbReference>
<evidence type="ECO:0000313" key="2">
    <source>
        <dbReference type="EMBL" id="BCX47820.1"/>
    </source>
</evidence>
<protein>
    <submittedName>
        <fullName evidence="2">Neuraminidase</fullName>
    </submittedName>
</protein>
<evidence type="ECO:0000313" key="3">
    <source>
        <dbReference type="Proteomes" id="UP001374893"/>
    </source>
</evidence>
<dbReference type="EMBL" id="AP024702">
    <property type="protein sequence ID" value="BCX47820.1"/>
    <property type="molecule type" value="Genomic_DNA"/>
</dbReference>
<dbReference type="RefSeq" id="WP_338690230.1">
    <property type="nucleotide sequence ID" value="NZ_AP024702.1"/>
</dbReference>
<keyword evidence="3" id="KW-1185">Reference proteome</keyword>
<organism evidence="2 3">
    <name type="scientific">Haloferula helveola</name>
    <dbReference type="NCBI Taxonomy" id="490095"/>
    <lineage>
        <taxon>Bacteria</taxon>
        <taxon>Pseudomonadati</taxon>
        <taxon>Verrucomicrobiota</taxon>
        <taxon>Verrucomicrobiia</taxon>
        <taxon>Verrucomicrobiales</taxon>
        <taxon>Verrucomicrobiaceae</taxon>
        <taxon>Haloferula</taxon>
    </lineage>
</organism>